<gene>
    <name evidence="1" type="ORF">PR048_013977</name>
</gene>
<accession>A0ABQ9HTQ0</accession>
<evidence type="ECO:0000313" key="1">
    <source>
        <dbReference type="EMBL" id="KAJ8887759.1"/>
    </source>
</evidence>
<keyword evidence="2" id="KW-1185">Reference proteome</keyword>
<name>A0ABQ9HTQ0_9NEOP</name>
<sequence>MNSLFAAVKQGSEELQLSPRTVFDEDENDREDFAGFPSTDEKVIISKPSFICQKCTRQQSVIKYCNDTPVVHSFSDTEISGTVLNADNAECSDDDKEEKISIYDIVALCDKLITGLEQRTFISEQERLLRQKPLSLKPTILNMDGSLCCVLGESCCGGQASWKQC</sequence>
<dbReference type="Proteomes" id="UP001159363">
    <property type="component" value="Chromosome X"/>
</dbReference>
<protein>
    <submittedName>
        <fullName evidence="1">Uncharacterized protein</fullName>
    </submittedName>
</protein>
<comment type="caution">
    <text evidence="1">The sequence shown here is derived from an EMBL/GenBank/DDBJ whole genome shotgun (WGS) entry which is preliminary data.</text>
</comment>
<evidence type="ECO:0000313" key="2">
    <source>
        <dbReference type="Proteomes" id="UP001159363"/>
    </source>
</evidence>
<proteinExistence type="predicted"/>
<reference evidence="1 2" key="1">
    <citation type="submission" date="2023-02" db="EMBL/GenBank/DDBJ databases">
        <title>LHISI_Scaffold_Assembly.</title>
        <authorList>
            <person name="Stuart O.P."/>
            <person name="Cleave R."/>
            <person name="Magrath M.J.L."/>
            <person name="Mikheyev A.S."/>
        </authorList>
    </citation>
    <scope>NUCLEOTIDE SEQUENCE [LARGE SCALE GENOMIC DNA]</scope>
    <source>
        <strain evidence="1">Daus_M_001</strain>
        <tissue evidence="1">Leg muscle</tissue>
    </source>
</reference>
<organism evidence="1 2">
    <name type="scientific">Dryococelus australis</name>
    <dbReference type="NCBI Taxonomy" id="614101"/>
    <lineage>
        <taxon>Eukaryota</taxon>
        <taxon>Metazoa</taxon>
        <taxon>Ecdysozoa</taxon>
        <taxon>Arthropoda</taxon>
        <taxon>Hexapoda</taxon>
        <taxon>Insecta</taxon>
        <taxon>Pterygota</taxon>
        <taxon>Neoptera</taxon>
        <taxon>Polyneoptera</taxon>
        <taxon>Phasmatodea</taxon>
        <taxon>Verophasmatodea</taxon>
        <taxon>Anareolatae</taxon>
        <taxon>Phasmatidae</taxon>
        <taxon>Eurycanthinae</taxon>
        <taxon>Dryococelus</taxon>
    </lineage>
</organism>
<dbReference type="EMBL" id="JARBHB010000004">
    <property type="protein sequence ID" value="KAJ8887759.1"/>
    <property type="molecule type" value="Genomic_DNA"/>
</dbReference>